<dbReference type="WBParaSite" id="PSAMB.scaffold2962size20367.g19760.t1">
    <property type="protein sequence ID" value="PSAMB.scaffold2962size20367.g19760.t1"/>
    <property type="gene ID" value="PSAMB.scaffold2962size20367.g19760"/>
</dbReference>
<dbReference type="GO" id="GO:0006890">
    <property type="term" value="P:retrograde vesicle-mediated transport, Golgi to endoplasmic reticulum"/>
    <property type="evidence" value="ECO:0007669"/>
    <property type="project" value="TreeGrafter"/>
</dbReference>
<reference evidence="14" key="1">
    <citation type="submission" date="2022-11" db="UniProtKB">
        <authorList>
            <consortium name="WormBaseParasite"/>
        </authorList>
    </citation>
    <scope>IDENTIFICATION</scope>
</reference>
<evidence type="ECO:0000256" key="5">
    <source>
        <dbReference type="ARBA" id="ARBA00022692"/>
    </source>
</evidence>
<keyword evidence="10 12" id="KW-0472">Membrane</keyword>
<dbReference type="InterPro" id="IPR019150">
    <property type="entry name" value="Vesicle_transport_protein_Use1"/>
</dbReference>
<dbReference type="Pfam" id="PF09753">
    <property type="entry name" value="Use1"/>
    <property type="match status" value="1"/>
</dbReference>
<feature type="transmembrane region" description="Helical" evidence="12">
    <location>
        <begin position="234"/>
        <end position="257"/>
    </location>
</feature>
<sequence>IMPPSKDDINFQRLIAQCKRVAGDDVRPGLRRFESYVDHLEKIYVRLQGEGSLDEETLMQYGRELHFLKELVKTEQKKSLPEKIAAANLLPTAMESTGAGGQGTADLRQVKARTRAVYAADLRRQLLGSSEGDSNGVAGGGVRLRSTADTFDTDNADIDAVLKHHHDIQSRLADEFLQLTRNLKQNITIAGHVVRDDNQTLGRLERTADVNRERLSVEAARLEQHAYRSWMDCGVAAVLLLVCVTFVAMVLVMRLFVKPSGA</sequence>
<evidence type="ECO:0000256" key="2">
    <source>
        <dbReference type="ARBA" id="ARBA00007891"/>
    </source>
</evidence>
<evidence type="ECO:0000256" key="7">
    <source>
        <dbReference type="ARBA" id="ARBA00022892"/>
    </source>
</evidence>
<dbReference type="CDD" id="cd15860">
    <property type="entry name" value="SNARE_USE1"/>
    <property type="match status" value="1"/>
</dbReference>
<accession>A0A914W1G1</accession>
<evidence type="ECO:0000256" key="8">
    <source>
        <dbReference type="ARBA" id="ARBA00022927"/>
    </source>
</evidence>
<evidence type="ECO:0000256" key="1">
    <source>
        <dbReference type="ARBA" id="ARBA00004163"/>
    </source>
</evidence>
<dbReference type="GO" id="GO:0031201">
    <property type="term" value="C:SNARE complex"/>
    <property type="evidence" value="ECO:0007669"/>
    <property type="project" value="TreeGrafter"/>
</dbReference>
<keyword evidence="5 12" id="KW-0812">Transmembrane</keyword>
<evidence type="ECO:0000313" key="13">
    <source>
        <dbReference type="Proteomes" id="UP000887566"/>
    </source>
</evidence>
<evidence type="ECO:0000256" key="6">
    <source>
        <dbReference type="ARBA" id="ARBA00022824"/>
    </source>
</evidence>
<organism evidence="13 14">
    <name type="scientific">Plectus sambesii</name>
    <dbReference type="NCBI Taxonomy" id="2011161"/>
    <lineage>
        <taxon>Eukaryota</taxon>
        <taxon>Metazoa</taxon>
        <taxon>Ecdysozoa</taxon>
        <taxon>Nematoda</taxon>
        <taxon>Chromadorea</taxon>
        <taxon>Plectida</taxon>
        <taxon>Plectina</taxon>
        <taxon>Plectoidea</taxon>
        <taxon>Plectidae</taxon>
        <taxon>Plectus</taxon>
    </lineage>
</organism>
<dbReference type="GO" id="GO:0015031">
    <property type="term" value="P:protein transport"/>
    <property type="evidence" value="ECO:0007669"/>
    <property type="project" value="UniProtKB-KW"/>
</dbReference>
<evidence type="ECO:0000256" key="11">
    <source>
        <dbReference type="ARBA" id="ARBA00032711"/>
    </source>
</evidence>
<dbReference type="GO" id="GO:0005789">
    <property type="term" value="C:endoplasmic reticulum membrane"/>
    <property type="evidence" value="ECO:0007669"/>
    <property type="project" value="UniProtKB-SubCell"/>
</dbReference>
<name>A0A914W1G1_9BILA</name>
<dbReference type="Proteomes" id="UP000887566">
    <property type="component" value="Unplaced"/>
</dbReference>
<keyword evidence="4" id="KW-0813">Transport</keyword>
<evidence type="ECO:0000256" key="12">
    <source>
        <dbReference type="SAM" id="Phobius"/>
    </source>
</evidence>
<keyword evidence="9 12" id="KW-1133">Transmembrane helix</keyword>
<comment type="similarity">
    <text evidence="2">Belongs to the USE1 family.</text>
</comment>
<keyword evidence="6" id="KW-0256">Endoplasmic reticulum</keyword>
<evidence type="ECO:0000313" key="14">
    <source>
        <dbReference type="WBParaSite" id="PSAMB.scaffold2962size20367.g19760.t1"/>
    </source>
</evidence>
<dbReference type="AlphaFoldDB" id="A0A914W1G1"/>
<keyword evidence="7" id="KW-0931">ER-Golgi transport</keyword>
<keyword evidence="13" id="KW-1185">Reference proteome</keyword>
<evidence type="ECO:0000256" key="4">
    <source>
        <dbReference type="ARBA" id="ARBA00022448"/>
    </source>
</evidence>
<dbReference type="GO" id="GO:0005484">
    <property type="term" value="F:SNAP receptor activity"/>
    <property type="evidence" value="ECO:0007669"/>
    <property type="project" value="TreeGrafter"/>
</dbReference>
<protein>
    <recommendedName>
        <fullName evidence="3">Vesicle transport protein USE1</fullName>
    </recommendedName>
    <alternativeName>
        <fullName evidence="11">USE1-like protein</fullName>
    </alternativeName>
</protein>
<evidence type="ECO:0000256" key="10">
    <source>
        <dbReference type="ARBA" id="ARBA00023136"/>
    </source>
</evidence>
<evidence type="ECO:0000256" key="9">
    <source>
        <dbReference type="ARBA" id="ARBA00022989"/>
    </source>
</evidence>
<keyword evidence="8" id="KW-0653">Protein transport</keyword>
<comment type="subcellular location">
    <subcellularLocation>
        <location evidence="1">Endoplasmic reticulum membrane</location>
        <topology evidence="1">Single-pass type IV membrane protein</topology>
    </subcellularLocation>
</comment>
<dbReference type="PANTHER" id="PTHR13050:SF7">
    <property type="entry name" value="VESICLE TRANSPORT PROTEIN USE1"/>
    <property type="match status" value="1"/>
</dbReference>
<evidence type="ECO:0000256" key="3">
    <source>
        <dbReference type="ARBA" id="ARBA00015843"/>
    </source>
</evidence>
<dbReference type="PANTHER" id="PTHR13050">
    <property type="entry name" value="USE1-LIKE PROTEIN"/>
    <property type="match status" value="1"/>
</dbReference>
<proteinExistence type="inferred from homology"/>